<dbReference type="InterPro" id="IPR019734">
    <property type="entry name" value="TPR_rpt"/>
</dbReference>
<feature type="compositionally biased region" description="Basic and acidic residues" evidence="4">
    <location>
        <begin position="20"/>
        <end position="42"/>
    </location>
</feature>
<dbReference type="AlphaFoldDB" id="A0A2G2WF23"/>
<dbReference type="PANTHER" id="PTHR46050">
    <property type="entry name" value="TPR REPEAT-CONTAINING THIOREDOXIN"/>
    <property type="match status" value="1"/>
</dbReference>
<evidence type="ECO:0000256" key="1">
    <source>
        <dbReference type="ARBA" id="ARBA00022737"/>
    </source>
</evidence>
<dbReference type="Pfam" id="PF00085">
    <property type="entry name" value="Thioredoxin"/>
    <property type="match status" value="1"/>
</dbReference>
<dbReference type="SMART" id="SM00028">
    <property type="entry name" value="TPR"/>
    <property type="match status" value="7"/>
</dbReference>
<feature type="repeat" description="TPR" evidence="3">
    <location>
        <begin position="400"/>
        <end position="433"/>
    </location>
</feature>
<name>A0A2G2WF23_CAPBA</name>
<evidence type="ECO:0000256" key="2">
    <source>
        <dbReference type="ARBA" id="ARBA00022803"/>
    </source>
</evidence>
<keyword evidence="2 3" id="KW-0802">TPR repeat</keyword>
<dbReference type="InterPro" id="IPR013766">
    <property type="entry name" value="Thioredoxin_domain"/>
</dbReference>
<dbReference type="Pfam" id="PF00515">
    <property type="entry name" value="TPR_1"/>
    <property type="match status" value="1"/>
</dbReference>
<reference evidence="7" key="2">
    <citation type="journal article" date="2017" name="J. Anim. Genet.">
        <title>Multiple reference genome sequences of hot pepper reveal the massive evolution of plant disease resistance genes by retroduplication.</title>
        <authorList>
            <person name="Kim S."/>
            <person name="Park J."/>
            <person name="Yeom S.-I."/>
            <person name="Kim Y.-M."/>
            <person name="Seo E."/>
            <person name="Kim K.-T."/>
            <person name="Kim M.-S."/>
            <person name="Lee J.M."/>
            <person name="Cheong K."/>
            <person name="Shin H.-S."/>
            <person name="Kim S.-B."/>
            <person name="Han K."/>
            <person name="Lee J."/>
            <person name="Park M."/>
            <person name="Lee H.-A."/>
            <person name="Lee H.-Y."/>
            <person name="Lee Y."/>
            <person name="Oh S."/>
            <person name="Lee J.H."/>
            <person name="Choi E."/>
            <person name="Choi E."/>
            <person name="Lee S.E."/>
            <person name="Jeon J."/>
            <person name="Kim H."/>
            <person name="Choi G."/>
            <person name="Song H."/>
            <person name="Lee J."/>
            <person name="Lee S.-C."/>
            <person name="Kwon J.-K."/>
            <person name="Lee H.-Y."/>
            <person name="Koo N."/>
            <person name="Hong Y."/>
            <person name="Kim R.W."/>
            <person name="Kang W.-H."/>
            <person name="Huh J.H."/>
            <person name="Kang B.-C."/>
            <person name="Yang T.-J."/>
            <person name="Lee Y.-H."/>
            <person name="Bennetzen J.L."/>
            <person name="Choi D."/>
        </authorList>
    </citation>
    <scope>NUCLEOTIDE SEQUENCE [LARGE SCALE GENOMIC DNA]</scope>
    <source>
        <strain evidence="7">cv. PBC81</strain>
    </source>
</reference>
<dbReference type="InterPro" id="IPR044534">
    <property type="entry name" value="TTL1-4"/>
</dbReference>
<dbReference type="Gene3D" id="3.40.30.10">
    <property type="entry name" value="Glutaredoxin"/>
    <property type="match status" value="1"/>
</dbReference>
<evidence type="ECO:0000259" key="5">
    <source>
        <dbReference type="Pfam" id="PF00085"/>
    </source>
</evidence>
<dbReference type="GO" id="GO:0006950">
    <property type="term" value="P:response to stress"/>
    <property type="evidence" value="ECO:0007669"/>
    <property type="project" value="UniProtKB-ARBA"/>
</dbReference>
<dbReference type="STRING" id="33114.A0A2G2WF23"/>
<dbReference type="OrthoDB" id="2121326at2759"/>
<feature type="repeat" description="TPR" evidence="3">
    <location>
        <begin position="209"/>
        <end position="242"/>
    </location>
</feature>
<dbReference type="SUPFAM" id="SSF52833">
    <property type="entry name" value="Thioredoxin-like"/>
    <property type="match status" value="1"/>
</dbReference>
<accession>A0A2G2WF23</accession>
<dbReference type="FunFam" id="3.40.30.10:FF:000211">
    <property type="entry name" value="TPR repeat-containing thioredoxin TTL4"/>
    <property type="match status" value="1"/>
</dbReference>
<feature type="region of interest" description="Disordered" evidence="4">
    <location>
        <begin position="20"/>
        <end position="141"/>
    </location>
</feature>
<evidence type="ECO:0000313" key="6">
    <source>
        <dbReference type="EMBL" id="PHT43848.1"/>
    </source>
</evidence>
<dbReference type="Proteomes" id="UP000224567">
    <property type="component" value="Unassembled WGS sequence"/>
</dbReference>
<dbReference type="Gene3D" id="1.25.40.10">
    <property type="entry name" value="Tetratricopeptide repeat domain"/>
    <property type="match status" value="1"/>
</dbReference>
<keyword evidence="1" id="KW-0677">Repeat</keyword>
<organism evidence="6 7">
    <name type="scientific">Capsicum baccatum</name>
    <name type="common">Peruvian pepper</name>
    <dbReference type="NCBI Taxonomy" id="33114"/>
    <lineage>
        <taxon>Eukaryota</taxon>
        <taxon>Viridiplantae</taxon>
        <taxon>Streptophyta</taxon>
        <taxon>Embryophyta</taxon>
        <taxon>Tracheophyta</taxon>
        <taxon>Spermatophyta</taxon>
        <taxon>Magnoliopsida</taxon>
        <taxon>eudicotyledons</taxon>
        <taxon>Gunneridae</taxon>
        <taxon>Pentapetalae</taxon>
        <taxon>asterids</taxon>
        <taxon>lamiids</taxon>
        <taxon>Solanales</taxon>
        <taxon>Solanaceae</taxon>
        <taxon>Solanoideae</taxon>
        <taxon>Capsiceae</taxon>
        <taxon>Capsicum</taxon>
    </lineage>
</organism>
<proteinExistence type="predicted"/>
<keyword evidence="7" id="KW-1185">Reference proteome</keyword>
<dbReference type="EMBL" id="MLFT02000007">
    <property type="protein sequence ID" value="PHT43848.1"/>
    <property type="molecule type" value="Genomic_DNA"/>
</dbReference>
<evidence type="ECO:0000313" key="7">
    <source>
        <dbReference type="Proteomes" id="UP000224567"/>
    </source>
</evidence>
<dbReference type="PANTHER" id="PTHR46050:SF3">
    <property type="entry name" value="TPR REPEAT-CONTAINING THIOREDOXIN TTL1"/>
    <property type="match status" value="1"/>
</dbReference>
<dbReference type="CDD" id="cd02947">
    <property type="entry name" value="TRX_family"/>
    <property type="match status" value="1"/>
</dbReference>
<protein>
    <submittedName>
        <fullName evidence="6">Inactive TPR repeat-containing thioredoxin TTL3</fullName>
    </submittedName>
</protein>
<gene>
    <name evidence="6" type="ORF">CQW23_17873</name>
</gene>
<dbReference type="PROSITE" id="PS50005">
    <property type="entry name" value="TPR"/>
    <property type="match status" value="2"/>
</dbReference>
<comment type="caution">
    <text evidence="6">The sequence shown here is derived from an EMBL/GenBank/DDBJ whole genome shotgun (WGS) entry which is preliminary data.</text>
</comment>
<feature type="compositionally biased region" description="Low complexity" evidence="4">
    <location>
        <begin position="51"/>
        <end position="88"/>
    </location>
</feature>
<dbReference type="InterPro" id="IPR011990">
    <property type="entry name" value="TPR-like_helical_dom_sf"/>
</dbReference>
<reference evidence="6 7" key="1">
    <citation type="journal article" date="2017" name="Genome Biol.">
        <title>New reference genome sequences of hot pepper reveal the massive evolution of plant disease-resistance genes by retroduplication.</title>
        <authorList>
            <person name="Kim S."/>
            <person name="Park J."/>
            <person name="Yeom S.I."/>
            <person name="Kim Y.M."/>
            <person name="Seo E."/>
            <person name="Kim K.T."/>
            <person name="Kim M.S."/>
            <person name="Lee J.M."/>
            <person name="Cheong K."/>
            <person name="Shin H.S."/>
            <person name="Kim S.B."/>
            <person name="Han K."/>
            <person name="Lee J."/>
            <person name="Park M."/>
            <person name="Lee H.A."/>
            <person name="Lee H.Y."/>
            <person name="Lee Y."/>
            <person name="Oh S."/>
            <person name="Lee J.H."/>
            <person name="Choi E."/>
            <person name="Choi E."/>
            <person name="Lee S.E."/>
            <person name="Jeon J."/>
            <person name="Kim H."/>
            <person name="Choi G."/>
            <person name="Song H."/>
            <person name="Lee J."/>
            <person name="Lee S.C."/>
            <person name="Kwon J.K."/>
            <person name="Lee H.Y."/>
            <person name="Koo N."/>
            <person name="Hong Y."/>
            <person name="Kim R.W."/>
            <person name="Kang W.H."/>
            <person name="Huh J.H."/>
            <person name="Kang B.C."/>
            <person name="Yang T.J."/>
            <person name="Lee Y.H."/>
            <person name="Bennetzen J.L."/>
            <person name="Choi D."/>
        </authorList>
    </citation>
    <scope>NUCLEOTIDE SEQUENCE [LARGE SCALE GENOMIC DNA]</scope>
    <source>
        <strain evidence="7">cv. PBC81</strain>
    </source>
</reference>
<evidence type="ECO:0000256" key="3">
    <source>
        <dbReference type="PROSITE-ProRule" id="PRU00339"/>
    </source>
</evidence>
<sequence length="680" mass="73458">MADSRKPILEIGLNDRFKNLVSCDDGKNGVDDVNKPDFRELDLGSPVSPLRTRGSGITGAGAATTTTTTTTTSSSSSSSGSVSGRNGSNLGPKKSDSGHSGELSGSVESSPKARGFKPGHARSYSGGGSSVNSPPVNALPTGNICPSGKILKTGMAMKSSKTDVLGSGTGYYGHGSIMRGGGAGVKSGSNVCGEAPRTAKKGVLSGNDAEELKRLGNESYKKGHFVEALNLYDKAIAICPGNAAYHCNRAAALIGLKRLLEAVKECEEAVRLDPSYVRAHHRLGSLLLSFGQVEKARNHICFQGHQPDQVELQKLQAVEKHIGKCTDARRVGDWTSTLREANAAIASGADASPQLFACRAEALLKLHLVEDAELSLSTSRKHEPSTGSSHSKIFGMRSEAYMFFVQAQIDLAMGRFENAVSAVERAGQIDPRNIEVSVFLNNVRLVGRARTRGNDLFKSERYTEACAAYGEGLRRDSSNSVLYCNRAACWYKLGQWEKSVADCNQALTFQPNYTKALLRRAASNAKLERWAEAVRDYEVLRKELPYDNEVAESLFHAQVALKKSRGEDIHNMKFGGEVELVSGLEQFRAAISSPCASLVHFKAASNIQCKQISPFLDTLTTKYPSINFLKVDVEESPAIANAENVRNVPTFKIYKMGSRVMEMICPSQEVLESSVRHYSI</sequence>
<evidence type="ECO:0000256" key="4">
    <source>
        <dbReference type="SAM" id="MobiDB-lite"/>
    </source>
</evidence>
<dbReference type="GO" id="GO:0005737">
    <property type="term" value="C:cytoplasm"/>
    <property type="evidence" value="ECO:0007669"/>
    <property type="project" value="TreeGrafter"/>
</dbReference>
<dbReference type="SUPFAM" id="SSF48452">
    <property type="entry name" value="TPR-like"/>
    <property type="match status" value="1"/>
</dbReference>
<dbReference type="Pfam" id="PF13414">
    <property type="entry name" value="TPR_11"/>
    <property type="match status" value="1"/>
</dbReference>
<feature type="domain" description="Thioredoxin" evidence="5">
    <location>
        <begin position="585"/>
        <end position="673"/>
    </location>
</feature>
<dbReference type="InterPro" id="IPR036249">
    <property type="entry name" value="Thioredoxin-like_sf"/>
</dbReference>